<protein>
    <submittedName>
        <fullName evidence="2">Uncharacterized protein</fullName>
    </submittedName>
</protein>
<accession>A0AAF1A5T1</accession>
<gene>
    <name evidence="2" type="ORF">B0703_10345</name>
</gene>
<dbReference type="RefSeq" id="WP_179140953.1">
    <property type="nucleotide sequence ID" value="NZ_CAXVKA010000003.1"/>
</dbReference>
<sequence length="51" mass="5614">MKQLRNGTMQNAPQHYSGMRSASGRVLSRARSLTAAIMVGLLALKAKERQQ</sequence>
<organism evidence="2 3">
    <name type="scientific">Bifidobacterium adolescentis</name>
    <dbReference type="NCBI Taxonomy" id="1680"/>
    <lineage>
        <taxon>Bacteria</taxon>
        <taxon>Bacillati</taxon>
        <taxon>Actinomycetota</taxon>
        <taxon>Actinomycetes</taxon>
        <taxon>Bifidobacteriales</taxon>
        <taxon>Bifidobacteriaceae</taxon>
        <taxon>Bifidobacterium</taxon>
    </lineage>
</organism>
<reference evidence="2" key="2">
    <citation type="submission" date="2023-09" db="EMBL/GenBank/DDBJ databases">
        <title>Ecological and genomic based identification of the Bifidobacterium adolescentis prototype of the healthy human gut microbiota.</title>
        <authorList>
            <person name="Lugli G.A."/>
            <person name="Argentini C."/>
            <person name="Tarracchini C."/>
            <person name="Fontana F."/>
            <person name="Alessandri G."/>
            <person name="Mancabelli L."/>
            <person name="Milani C."/>
            <person name="Turroni F."/>
            <person name="Ventura M."/>
        </authorList>
    </citation>
    <scope>NUCLEOTIDE SEQUENCE</scope>
    <source>
        <strain evidence="2">703B</strain>
    </source>
</reference>
<name>A0AAF1A5T1_BIFAD</name>
<dbReference type="EMBL" id="CP133648">
    <property type="protein sequence ID" value="WNE85343.1"/>
    <property type="molecule type" value="Genomic_DNA"/>
</dbReference>
<dbReference type="AlphaFoldDB" id="A0AAF1A5T1"/>
<feature type="region of interest" description="Disordered" evidence="1">
    <location>
        <begin position="1"/>
        <end position="23"/>
    </location>
</feature>
<proteinExistence type="predicted"/>
<dbReference type="Proteomes" id="UP000193179">
    <property type="component" value="Chromosome"/>
</dbReference>
<evidence type="ECO:0000313" key="3">
    <source>
        <dbReference type="Proteomes" id="UP000193179"/>
    </source>
</evidence>
<feature type="compositionally biased region" description="Polar residues" evidence="1">
    <location>
        <begin position="1"/>
        <end position="14"/>
    </location>
</feature>
<evidence type="ECO:0000256" key="1">
    <source>
        <dbReference type="SAM" id="MobiDB-lite"/>
    </source>
</evidence>
<evidence type="ECO:0000313" key="2">
    <source>
        <dbReference type="EMBL" id="WNE85343.1"/>
    </source>
</evidence>
<reference evidence="2" key="1">
    <citation type="journal article" date="2016" name="Sci. Rep.">
        <title>Evaluation of genetic diversity among strains of the human gut commensal Bifidobacterium adolescentis.</title>
        <authorList>
            <person name="Duranti S."/>
            <person name="Milani C."/>
            <person name="Lugli G.A."/>
            <person name="Mancabelli L."/>
            <person name="Turroni F."/>
            <person name="Ferrario C."/>
            <person name="Mangifesta M."/>
            <person name="Viappiani A."/>
            <person name="Sanchez B."/>
            <person name="Margolles A."/>
            <person name="van Sinderen D."/>
            <person name="Ventura M."/>
        </authorList>
    </citation>
    <scope>NUCLEOTIDE SEQUENCE</scope>
    <source>
        <strain evidence="2">703B</strain>
    </source>
</reference>